<dbReference type="Proteomes" id="UP001595953">
    <property type="component" value="Unassembled WGS sequence"/>
</dbReference>
<feature type="transmembrane region" description="Helical" evidence="1">
    <location>
        <begin position="72"/>
        <end position="91"/>
    </location>
</feature>
<organism evidence="2 3">
    <name type="scientific">Geojedonia litorea</name>
    <dbReference type="NCBI Taxonomy" id="1268269"/>
    <lineage>
        <taxon>Bacteria</taxon>
        <taxon>Pseudomonadati</taxon>
        <taxon>Bacteroidota</taxon>
        <taxon>Flavobacteriia</taxon>
        <taxon>Flavobacteriales</taxon>
        <taxon>Flavobacteriaceae</taxon>
        <taxon>Geojedonia</taxon>
    </lineage>
</organism>
<proteinExistence type="predicted"/>
<evidence type="ECO:0000256" key="1">
    <source>
        <dbReference type="SAM" id="Phobius"/>
    </source>
</evidence>
<evidence type="ECO:0000313" key="2">
    <source>
        <dbReference type="EMBL" id="MFC4720803.1"/>
    </source>
</evidence>
<sequence length="95" mass="11257">MQRFEAIILFYKPLFLWSFAANIAITLFNPLLFQAFIAKLFLTIFARYYVIQSDTKQKLTTFKSLGISEFKLFSFLYIIDVCIMSIYLVLIKEFI</sequence>
<dbReference type="RefSeq" id="WP_387959923.1">
    <property type="nucleotide sequence ID" value="NZ_JBHSGP010000004.1"/>
</dbReference>
<protein>
    <submittedName>
        <fullName evidence="2">Uncharacterized protein</fullName>
    </submittedName>
</protein>
<keyword evidence="1" id="KW-0472">Membrane</keyword>
<dbReference type="EMBL" id="JBHSGP010000004">
    <property type="protein sequence ID" value="MFC4720803.1"/>
    <property type="molecule type" value="Genomic_DNA"/>
</dbReference>
<name>A0ABV9N1E4_9FLAO</name>
<feature type="transmembrane region" description="Helical" evidence="1">
    <location>
        <begin position="7"/>
        <end position="25"/>
    </location>
</feature>
<keyword evidence="1" id="KW-0812">Transmembrane</keyword>
<accession>A0ABV9N1E4</accession>
<evidence type="ECO:0000313" key="3">
    <source>
        <dbReference type="Proteomes" id="UP001595953"/>
    </source>
</evidence>
<keyword evidence="1" id="KW-1133">Transmembrane helix</keyword>
<comment type="caution">
    <text evidence="2">The sequence shown here is derived from an EMBL/GenBank/DDBJ whole genome shotgun (WGS) entry which is preliminary data.</text>
</comment>
<gene>
    <name evidence="2" type="ORF">ACFO5O_00610</name>
</gene>
<keyword evidence="3" id="KW-1185">Reference proteome</keyword>
<reference evidence="3" key="1">
    <citation type="journal article" date="2019" name="Int. J. Syst. Evol. Microbiol.">
        <title>The Global Catalogue of Microorganisms (GCM) 10K type strain sequencing project: providing services to taxonomists for standard genome sequencing and annotation.</title>
        <authorList>
            <consortium name="The Broad Institute Genomics Platform"/>
            <consortium name="The Broad Institute Genome Sequencing Center for Infectious Disease"/>
            <person name="Wu L."/>
            <person name="Ma J."/>
        </authorList>
    </citation>
    <scope>NUCLEOTIDE SEQUENCE [LARGE SCALE GENOMIC DNA]</scope>
    <source>
        <strain evidence="3">CCUG 63682</strain>
    </source>
</reference>
<feature type="transmembrane region" description="Helical" evidence="1">
    <location>
        <begin position="31"/>
        <end position="51"/>
    </location>
</feature>